<proteinExistence type="predicted"/>
<reference evidence="1" key="1">
    <citation type="submission" date="2021-02" db="EMBL/GenBank/DDBJ databases">
        <title>First Annotated Genome of the Yellow-green Alga Tribonema minus.</title>
        <authorList>
            <person name="Mahan K.M."/>
        </authorList>
    </citation>
    <scope>NUCLEOTIDE SEQUENCE</scope>
    <source>
        <strain evidence="1">UTEX B ZZ1240</strain>
    </source>
</reference>
<protein>
    <submittedName>
        <fullName evidence="1">Uncharacterized protein</fullName>
    </submittedName>
</protein>
<organism evidence="1 2">
    <name type="scientific">Tribonema minus</name>
    <dbReference type="NCBI Taxonomy" id="303371"/>
    <lineage>
        <taxon>Eukaryota</taxon>
        <taxon>Sar</taxon>
        <taxon>Stramenopiles</taxon>
        <taxon>Ochrophyta</taxon>
        <taxon>PX clade</taxon>
        <taxon>Xanthophyceae</taxon>
        <taxon>Tribonematales</taxon>
        <taxon>Tribonemataceae</taxon>
        <taxon>Tribonema</taxon>
    </lineage>
</organism>
<sequence length="290" mass="29525">MATACASQAAVQEPASLCPELLPESELNDAIPLSATATHSVTRGGCLQGKGLHASGTGNGRLAQHPTPYALTTGAPLRDGKTRHRADAATGSHTKYHLAAAIRLGSLESAALVHGANAMYALAAVAAPASSALPATLWSCKPSLHAHKCLAATRAGGAAAADALAAEGIEKASFCCWLTFNELPLPKATTHLGDITAAAASQHLTPAPPAHVASSLCSGCCMLQARYTERCLALGAVVVMMIMCCRAVNGRVSKNGEHFIVACPAVVHGVMQGIVLLVRDCAPPLHVSPA</sequence>
<evidence type="ECO:0000313" key="2">
    <source>
        <dbReference type="Proteomes" id="UP000664859"/>
    </source>
</evidence>
<keyword evidence="2" id="KW-1185">Reference proteome</keyword>
<comment type="caution">
    <text evidence="1">The sequence shown here is derived from an EMBL/GenBank/DDBJ whole genome shotgun (WGS) entry which is preliminary data.</text>
</comment>
<evidence type="ECO:0000313" key="1">
    <source>
        <dbReference type="EMBL" id="KAG5187694.1"/>
    </source>
</evidence>
<gene>
    <name evidence="1" type="ORF">JKP88DRAFT_253941</name>
</gene>
<dbReference type="Proteomes" id="UP000664859">
    <property type="component" value="Unassembled WGS sequence"/>
</dbReference>
<dbReference type="EMBL" id="JAFCMP010000085">
    <property type="protein sequence ID" value="KAG5187694.1"/>
    <property type="molecule type" value="Genomic_DNA"/>
</dbReference>
<dbReference type="AlphaFoldDB" id="A0A835Z823"/>
<accession>A0A835Z823</accession>
<name>A0A835Z823_9STRA</name>